<evidence type="ECO:0000256" key="1">
    <source>
        <dbReference type="SAM" id="Phobius"/>
    </source>
</evidence>
<organism evidence="2 3">
    <name type="scientific">Thalassomonas viridans</name>
    <dbReference type="NCBI Taxonomy" id="137584"/>
    <lineage>
        <taxon>Bacteria</taxon>
        <taxon>Pseudomonadati</taxon>
        <taxon>Pseudomonadota</taxon>
        <taxon>Gammaproteobacteria</taxon>
        <taxon>Alteromonadales</taxon>
        <taxon>Colwelliaceae</taxon>
        <taxon>Thalassomonas</taxon>
    </lineage>
</organism>
<accession>A0AAE9Z0S9</accession>
<protein>
    <submittedName>
        <fullName evidence="2">General secretion pathway protein GspK</fullName>
    </submittedName>
</protein>
<dbReference type="AlphaFoldDB" id="A0AAE9Z0S9"/>
<feature type="transmembrane region" description="Helical" evidence="1">
    <location>
        <begin position="6"/>
        <end position="26"/>
    </location>
</feature>
<dbReference type="GO" id="GO:0016020">
    <property type="term" value="C:membrane"/>
    <property type="evidence" value="ECO:0007669"/>
    <property type="project" value="InterPro"/>
</dbReference>
<reference evidence="2 3" key="2">
    <citation type="journal article" date="2022" name="Mar. Drugs">
        <title>Bioassay-Guided Fractionation Leads to the Detection of Cholic Acid Generated by the Rare Thalassomonas sp.</title>
        <authorList>
            <person name="Pheiffer F."/>
            <person name="Schneider Y.K."/>
            <person name="Hansen E.H."/>
            <person name="Andersen J.H."/>
            <person name="Isaksson J."/>
            <person name="Busche T."/>
            <person name="R C."/>
            <person name="Kalinowski J."/>
            <person name="Zyl L.V."/>
            <person name="Trindade M."/>
        </authorList>
    </citation>
    <scope>NUCLEOTIDE SEQUENCE [LARGE SCALE GENOMIC DNA]</scope>
    <source>
        <strain evidence="2 3">XOM25</strain>
    </source>
</reference>
<name>A0AAE9Z0S9_9GAMM</name>
<gene>
    <name evidence="2" type="ORF">SG34_021645</name>
</gene>
<dbReference type="KEGG" id="tvd:SG34_021645"/>
<dbReference type="PANTHER" id="PTHR38831:SF2">
    <property type="entry name" value="TYPE II SECRETION SYSTEM PROTEIN K"/>
    <property type="match status" value="1"/>
</dbReference>
<sequence length="289" mass="32499">MTGVKGIALVQILIITAILSTVALYITKTARQQVKMAHWAMDKSQAGVMAHSARAQILFELLTNTWTEKKDSQNMIVAKWNFYDKDFQLEDGVNIKIQDQAGLINLHYPKADMVIKRLLYAGINATEARRISAVLRDWQDSDTITSRYGEEHRGIGRNGPMPDLREWLHQQTLSDEQFESIKGDFSLAGVGHVNLLNSSFHLLAALTNADLAREIVQRREAGELDRQTMTQITGLVQDEDIFYAPSNKQQITITAKYGEAEITQKVLVELSPYYQSGNAPYNIMQNQGG</sequence>
<dbReference type="EMBL" id="CP059733">
    <property type="protein sequence ID" value="WDE03950.1"/>
    <property type="molecule type" value="Genomic_DNA"/>
</dbReference>
<keyword evidence="1" id="KW-0472">Membrane</keyword>
<dbReference type="PANTHER" id="PTHR38831">
    <property type="entry name" value="TYPE II SECRETION SYSTEM PROTEIN K"/>
    <property type="match status" value="1"/>
</dbReference>
<dbReference type="InterPro" id="IPR005628">
    <property type="entry name" value="GspK"/>
</dbReference>
<reference evidence="2 3" key="1">
    <citation type="journal article" date="2015" name="Genome Announc.">
        <title>Draft Genome Sequences of Marine Isolates of Thalassomonas viridans and Thalassomonas actiniarum.</title>
        <authorList>
            <person name="Olonade I."/>
            <person name="van Zyl L.J."/>
            <person name="Trindade M."/>
        </authorList>
    </citation>
    <scope>NUCLEOTIDE SEQUENCE [LARGE SCALE GENOMIC DNA]</scope>
    <source>
        <strain evidence="2 3">XOM25</strain>
    </source>
</reference>
<dbReference type="GO" id="GO:0009306">
    <property type="term" value="P:protein secretion"/>
    <property type="evidence" value="ECO:0007669"/>
    <property type="project" value="InterPro"/>
</dbReference>
<proteinExistence type="predicted"/>
<dbReference type="RefSeq" id="WP_044836565.1">
    <property type="nucleotide sequence ID" value="NZ_CP059733.1"/>
</dbReference>
<keyword evidence="1" id="KW-1133">Transmembrane helix</keyword>
<evidence type="ECO:0000313" key="2">
    <source>
        <dbReference type="EMBL" id="WDE03950.1"/>
    </source>
</evidence>
<keyword evidence="1" id="KW-0812">Transmembrane</keyword>
<evidence type="ECO:0000313" key="3">
    <source>
        <dbReference type="Proteomes" id="UP000032352"/>
    </source>
</evidence>
<dbReference type="Proteomes" id="UP000032352">
    <property type="component" value="Chromosome"/>
</dbReference>
<keyword evidence="3" id="KW-1185">Reference proteome</keyword>